<keyword evidence="4" id="KW-1185">Reference proteome</keyword>
<feature type="region of interest" description="Disordered" evidence="1">
    <location>
        <begin position="73"/>
        <end position="196"/>
    </location>
</feature>
<gene>
    <name evidence="3" type="ORF">Mco01_67400</name>
</gene>
<name>A0ABQ4G9L2_9ACTN</name>
<sequence>MISKRMRAVLSAAVLGTALAGTLTASARADEGTPGPACPRAVKVVERDGKLLVDDGTGLREIKEGERVRAVPAVPAGKGVASAENGRPGDEGPSGADAAPVVPLEKGTSEDGDGPTARAGAAPGTPGGDGFTARTGAASGTADGPAERAGSASGTFTARTEAGPGTADGGVATAPDGGTAPRHTVAASAVPGTPGTIVTTCAVTPRAESSQATP</sequence>
<proteinExistence type="predicted"/>
<reference evidence="3 4" key="1">
    <citation type="submission" date="2021-01" db="EMBL/GenBank/DDBJ databases">
        <title>Whole genome shotgun sequence of Microbispora corallina NBRC 16416.</title>
        <authorList>
            <person name="Komaki H."/>
            <person name="Tamura T."/>
        </authorList>
    </citation>
    <scope>NUCLEOTIDE SEQUENCE [LARGE SCALE GENOMIC DNA]</scope>
    <source>
        <strain evidence="3 4">NBRC 16416</strain>
    </source>
</reference>
<evidence type="ECO:0000313" key="3">
    <source>
        <dbReference type="EMBL" id="GIH43740.1"/>
    </source>
</evidence>
<comment type="caution">
    <text evidence="3">The sequence shown here is derived from an EMBL/GenBank/DDBJ whole genome shotgun (WGS) entry which is preliminary data.</text>
</comment>
<feature type="chain" id="PRO_5046144208" evidence="2">
    <location>
        <begin position="30"/>
        <end position="214"/>
    </location>
</feature>
<dbReference type="RefSeq" id="WP_204060804.1">
    <property type="nucleotide sequence ID" value="NZ_BAAAGP010000035.1"/>
</dbReference>
<evidence type="ECO:0000256" key="1">
    <source>
        <dbReference type="SAM" id="MobiDB-lite"/>
    </source>
</evidence>
<evidence type="ECO:0000313" key="4">
    <source>
        <dbReference type="Proteomes" id="UP000603904"/>
    </source>
</evidence>
<organism evidence="3 4">
    <name type="scientific">Microbispora corallina</name>
    <dbReference type="NCBI Taxonomy" id="83302"/>
    <lineage>
        <taxon>Bacteria</taxon>
        <taxon>Bacillati</taxon>
        <taxon>Actinomycetota</taxon>
        <taxon>Actinomycetes</taxon>
        <taxon>Streptosporangiales</taxon>
        <taxon>Streptosporangiaceae</taxon>
        <taxon>Microbispora</taxon>
    </lineage>
</organism>
<accession>A0ABQ4G9L2</accession>
<evidence type="ECO:0000256" key="2">
    <source>
        <dbReference type="SAM" id="SignalP"/>
    </source>
</evidence>
<keyword evidence="2" id="KW-0732">Signal</keyword>
<dbReference type="Proteomes" id="UP000603904">
    <property type="component" value="Unassembled WGS sequence"/>
</dbReference>
<feature type="signal peptide" evidence="2">
    <location>
        <begin position="1"/>
        <end position="29"/>
    </location>
</feature>
<dbReference type="EMBL" id="BOOC01000044">
    <property type="protein sequence ID" value="GIH43740.1"/>
    <property type="molecule type" value="Genomic_DNA"/>
</dbReference>
<feature type="compositionally biased region" description="Low complexity" evidence="1">
    <location>
        <begin position="114"/>
        <end position="124"/>
    </location>
</feature>
<protein>
    <submittedName>
        <fullName evidence="3">Uncharacterized protein</fullName>
    </submittedName>
</protein>